<reference evidence="5" key="1">
    <citation type="submission" date="2015-05" db="UniProtKB">
        <authorList>
            <consortium name="EnsemblMetazoa"/>
        </authorList>
    </citation>
    <scope>IDENTIFICATION</scope>
</reference>
<dbReference type="VEuPathDB" id="VectorBase:RPRC007053"/>
<dbReference type="HOGENOM" id="CLU_071214_0_0_1"/>
<name>T1HSN3_RHOPR</name>
<dbReference type="Gene3D" id="2.60.40.10">
    <property type="entry name" value="Immunoglobulins"/>
    <property type="match status" value="3"/>
</dbReference>
<dbReference type="Proteomes" id="UP000015103">
    <property type="component" value="Unassembled WGS sequence"/>
</dbReference>
<dbReference type="InParanoid" id="T1HSN3"/>
<keyword evidence="2" id="KW-1015">Disulfide bond</keyword>
<dbReference type="Pfam" id="PF13927">
    <property type="entry name" value="Ig_3"/>
    <property type="match status" value="2"/>
</dbReference>
<evidence type="ECO:0000256" key="1">
    <source>
        <dbReference type="ARBA" id="ARBA00022729"/>
    </source>
</evidence>
<dbReference type="GO" id="GO:0050808">
    <property type="term" value="P:synapse organization"/>
    <property type="evidence" value="ECO:0007669"/>
    <property type="project" value="TreeGrafter"/>
</dbReference>
<evidence type="ECO:0000256" key="2">
    <source>
        <dbReference type="ARBA" id="ARBA00023157"/>
    </source>
</evidence>
<dbReference type="Pfam" id="PF07679">
    <property type="entry name" value="I-set"/>
    <property type="match status" value="1"/>
</dbReference>
<dbReference type="PANTHER" id="PTHR45080">
    <property type="entry name" value="CONTACTIN 5"/>
    <property type="match status" value="1"/>
</dbReference>
<dbReference type="PANTHER" id="PTHR45080:SF8">
    <property type="entry name" value="IG-LIKE DOMAIN-CONTAINING PROTEIN"/>
    <property type="match status" value="1"/>
</dbReference>
<dbReference type="InterPro" id="IPR036179">
    <property type="entry name" value="Ig-like_dom_sf"/>
</dbReference>
<dbReference type="InterPro" id="IPR013098">
    <property type="entry name" value="Ig_I-set"/>
</dbReference>
<keyword evidence="3" id="KW-0393">Immunoglobulin domain</keyword>
<dbReference type="PROSITE" id="PS50835">
    <property type="entry name" value="IG_LIKE"/>
    <property type="match status" value="3"/>
</dbReference>
<dbReference type="GO" id="GO:0030424">
    <property type="term" value="C:axon"/>
    <property type="evidence" value="ECO:0007669"/>
    <property type="project" value="TreeGrafter"/>
</dbReference>
<dbReference type="OMA" id="NDEQCAM"/>
<dbReference type="InterPro" id="IPR013783">
    <property type="entry name" value="Ig-like_fold"/>
</dbReference>
<dbReference type="InterPro" id="IPR007110">
    <property type="entry name" value="Ig-like_dom"/>
</dbReference>
<evidence type="ECO:0000259" key="4">
    <source>
        <dbReference type="PROSITE" id="PS50835"/>
    </source>
</evidence>
<feature type="domain" description="Ig-like" evidence="4">
    <location>
        <begin position="2"/>
        <end position="93"/>
    </location>
</feature>
<dbReference type="STRING" id="13249.T1HSN3"/>
<dbReference type="EMBL" id="ACPB03004819">
    <property type="status" value="NOT_ANNOTATED_CDS"/>
    <property type="molecule type" value="Genomic_DNA"/>
</dbReference>
<organism evidence="5 6">
    <name type="scientific">Rhodnius prolixus</name>
    <name type="common">Triatomid bug</name>
    <dbReference type="NCBI Taxonomy" id="13249"/>
    <lineage>
        <taxon>Eukaryota</taxon>
        <taxon>Metazoa</taxon>
        <taxon>Ecdysozoa</taxon>
        <taxon>Arthropoda</taxon>
        <taxon>Hexapoda</taxon>
        <taxon>Insecta</taxon>
        <taxon>Pterygota</taxon>
        <taxon>Neoptera</taxon>
        <taxon>Paraneoptera</taxon>
        <taxon>Hemiptera</taxon>
        <taxon>Heteroptera</taxon>
        <taxon>Panheteroptera</taxon>
        <taxon>Cimicomorpha</taxon>
        <taxon>Reduviidae</taxon>
        <taxon>Triatominae</taxon>
        <taxon>Rhodnius</taxon>
    </lineage>
</organism>
<dbReference type="AlphaFoldDB" id="T1HSN3"/>
<dbReference type="EnsemblMetazoa" id="RPRC007053-RA">
    <property type="protein sequence ID" value="RPRC007053-PA"/>
    <property type="gene ID" value="RPRC007053"/>
</dbReference>
<dbReference type="FunFam" id="2.60.40.10:FF:000333">
    <property type="entry name" value="Down syndrome cell adhesion molecule"/>
    <property type="match status" value="2"/>
</dbReference>
<dbReference type="InterPro" id="IPR003599">
    <property type="entry name" value="Ig_sub"/>
</dbReference>
<dbReference type="GO" id="GO:0008046">
    <property type="term" value="F:axon guidance receptor activity"/>
    <property type="evidence" value="ECO:0007669"/>
    <property type="project" value="TreeGrafter"/>
</dbReference>
<accession>T1HSN3</accession>
<sequence length="301" mass="32229">MPKINPFGFGVLPLDAGSFGSIQCIVVGDLPLKIVWQYPGMNDSNSGVTITQIAPQVSLLTIPSVASHNVGNYTCIAKNIAGMDSFVAPLIVNVLPHIIPFSLEEEISYGESAQLTCHVSKGDRPLTITWSFHGEDLSSHMGITTTKLGERSSILTITSAMAAHTGNYTCTASNKAGTSSYTTPVLVHGIFSLNVLPHINPFYLDDEVNNGDSVQLNCHVSKGDKPLQITWSFHGEDLSSHLGIETTKLGDRSSVLTITSAMAAHSGNYTCTASNRAGSTSYTTAIHINGIAMKNKYLWKE</sequence>
<dbReference type="SMART" id="SM00408">
    <property type="entry name" value="IGc2"/>
    <property type="match status" value="3"/>
</dbReference>
<dbReference type="GO" id="GO:0007156">
    <property type="term" value="P:homophilic cell adhesion via plasma membrane adhesion molecules"/>
    <property type="evidence" value="ECO:0007669"/>
    <property type="project" value="TreeGrafter"/>
</dbReference>
<feature type="domain" description="Ig-like" evidence="4">
    <location>
        <begin position="96"/>
        <end position="188"/>
    </location>
</feature>
<proteinExistence type="predicted"/>
<dbReference type="InterPro" id="IPR050958">
    <property type="entry name" value="Cell_Adh-Cytoskel_Orgn"/>
</dbReference>
<keyword evidence="1" id="KW-0732">Signal</keyword>
<dbReference type="SUPFAM" id="SSF48726">
    <property type="entry name" value="Immunoglobulin"/>
    <property type="match status" value="3"/>
</dbReference>
<feature type="domain" description="Ig-like" evidence="4">
    <location>
        <begin position="197"/>
        <end position="287"/>
    </location>
</feature>
<dbReference type="GO" id="GO:0005886">
    <property type="term" value="C:plasma membrane"/>
    <property type="evidence" value="ECO:0007669"/>
    <property type="project" value="TreeGrafter"/>
</dbReference>
<dbReference type="GO" id="GO:0043025">
    <property type="term" value="C:neuronal cell body"/>
    <property type="evidence" value="ECO:0007669"/>
    <property type="project" value="TreeGrafter"/>
</dbReference>
<evidence type="ECO:0000313" key="6">
    <source>
        <dbReference type="Proteomes" id="UP000015103"/>
    </source>
</evidence>
<dbReference type="SMART" id="SM00409">
    <property type="entry name" value="IG"/>
    <property type="match status" value="3"/>
</dbReference>
<dbReference type="eggNOG" id="KOG3510">
    <property type="taxonomic scope" value="Eukaryota"/>
</dbReference>
<evidence type="ECO:0000313" key="5">
    <source>
        <dbReference type="EnsemblMetazoa" id="RPRC007053-PA"/>
    </source>
</evidence>
<evidence type="ECO:0000256" key="3">
    <source>
        <dbReference type="ARBA" id="ARBA00023319"/>
    </source>
</evidence>
<protein>
    <recommendedName>
        <fullName evidence="4">Ig-like domain-containing protein</fullName>
    </recommendedName>
</protein>
<keyword evidence="6" id="KW-1185">Reference proteome</keyword>
<dbReference type="InterPro" id="IPR003598">
    <property type="entry name" value="Ig_sub2"/>
</dbReference>